<dbReference type="AlphaFoldDB" id="A0A9P7TVX0"/>
<accession>A0A9P7TVX0</accession>
<reference evidence="1 2" key="1">
    <citation type="journal article" date="2020" name="bioRxiv">
        <title>Whole genome comparisons of ergot fungi reveals the divergence and evolution of species within the genus Claviceps are the result of varying mechanisms driving genome evolution and host range expansion.</title>
        <authorList>
            <person name="Wyka S.A."/>
            <person name="Mondo S.J."/>
            <person name="Liu M."/>
            <person name="Dettman J."/>
            <person name="Nalam V."/>
            <person name="Broders K.D."/>
        </authorList>
    </citation>
    <scope>NUCLEOTIDE SEQUENCE [LARGE SCALE GENOMIC DNA]</scope>
    <source>
        <strain evidence="1 2">LM576</strain>
    </source>
</reference>
<dbReference type="Proteomes" id="UP000732380">
    <property type="component" value="Unassembled WGS sequence"/>
</dbReference>
<name>A0A9P7TVX0_9HYPO</name>
<proteinExistence type="predicted"/>
<comment type="caution">
    <text evidence="1">The sequence shown here is derived from an EMBL/GenBank/DDBJ whole genome shotgun (WGS) entry which is preliminary data.</text>
</comment>
<sequence>MALAAPHTALASIISSWEFTGNPSGGLRDVTFPFKIDGTVHKSGYFFSQQLRFQGITGLTICGIGNQPNGPGGESIVRAQFISDYQLGTTTQDSNCRLVSGLPSNDTITCTVDFSGSYGAMYNIVVEQVKGTTWKASAVDTSNGKSVHIGSWTLPPTAGGIRPNELGYVRYQGPMSPGMCPPPPLPRAEVIIFDPFSQTLGAGTGHINEPFNFFYPCEGGIGYSAQNVGNGYHIRFGS</sequence>
<organism evidence="1 2">
    <name type="scientific">Claviceps humidiphila</name>
    <dbReference type="NCBI Taxonomy" id="1294629"/>
    <lineage>
        <taxon>Eukaryota</taxon>
        <taxon>Fungi</taxon>
        <taxon>Dikarya</taxon>
        <taxon>Ascomycota</taxon>
        <taxon>Pezizomycotina</taxon>
        <taxon>Sordariomycetes</taxon>
        <taxon>Hypocreomycetidae</taxon>
        <taxon>Hypocreales</taxon>
        <taxon>Clavicipitaceae</taxon>
        <taxon>Claviceps</taxon>
    </lineage>
</organism>
<evidence type="ECO:0000313" key="2">
    <source>
        <dbReference type="Proteomes" id="UP000732380"/>
    </source>
</evidence>
<evidence type="ECO:0000313" key="1">
    <source>
        <dbReference type="EMBL" id="KAG6118396.1"/>
    </source>
</evidence>
<protein>
    <submittedName>
        <fullName evidence="1">Uncharacterized protein</fullName>
    </submittedName>
</protein>
<gene>
    <name evidence="1" type="ORF">E4U13_000246</name>
</gene>
<keyword evidence="2" id="KW-1185">Reference proteome</keyword>
<dbReference type="EMBL" id="SRQM01000104">
    <property type="protein sequence ID" value="KAG6118396.1"/>
    <property type="molecule type" value="Genomic_DNA"/>
</dbReference>